<accession>A0A645CZD6</accession>
<evidence type="ECO:0000313" key="1">
    <source>
        <dbReference type="EMBL" id="MPM82516.1"/>
    </source>
</evidence>
<dbReference type="SUPFAM" id="SSF54001">
    <property type="entry name" value="Cysteine proteinases"/>
    <property type="match status" value="1"/>
</dbReference>
<proteinExistence type="predicted"/>
<comment type="caution">
    <text evidence="1">The sequence shown here is derived from an EMBL/GenBank/DDBJ whole genome shotgun (WGS) entry which is preliminary data.</text>
</comment>
<reference evidence="1" key="1">
    <citation type="submission" date="2019-08" db="EMBL/GenBank/DDBJ databases">
        <authorList>
            <person name="Kucharzyk K."/>
            <person name="Murdoch R.W."/>
            <person name="Higgins S."/>
            <person name="Loffler F."/>
        </authorList>
    </citation>
    <scope>NUCLEOTIDE SEQUENCE</scope>
</reference>
<organism evidence="1">
    <name type="scientific">bioreactor metagenome</name>
    <dbReference type="NCBI Taxonomy" id="1076179"/>
    <lineage>
        <taxon>unclassified sequences</taxon>
        <taxon>metagenomes</taxon>
        <taxon>ecological metagenomes</taxon>
    </lineage>
</organism>
<dbReference type="EMBL" id="VSSQ01031579">
    <property type="protein sequence ID" value="MPM82516.1"/>
    <property type="molecule type" value="Genomic_DNA"/>
</dbReference>
<gene>
    <name evidence="1" type="ORF">SDC9_129577</name>
</gene>
<sequence length="182" mass="21746">MKNGQEKFDFVDINEYHSFVKPYWTKEISSSWSGFYAYQSFRMQDYEYSTMKPRLTFNPRNGVDIAKEHQLALSKARDLINEFNLEPTYSDIEFAFSIYHKRYPEYRYTKFLPSDYFNGGANCTAHTWIFEALLDELGIENKVGHTRYDNKPHIYNEFKINGIWYGADLTWNKFGFSDWGNF</sequence>
<dbReference type="AlphaFoldDB" id="A0A645CZD6"/>
<evidence type="ECO:0008006" key="2">
    <source>
        <dbReference type="Google" id="ProtNLM"/>
    </source>
</evidence>
<name>A0A645CZD6_9ZZZZ</name>
<protein>
    <recommendedName>
        <fullName evidence="2">Transglutaminase-like domain-containing protein</fullName>
    </recommendedName>
</protein>
<dbReference type="InterPro" id="IPR038765">
    <property type="entry name" value="Papain-like_cys_pep_sf"/>
</dbReference>